<evidence type="ECO:0000313" key="1">
    <source>
        <dbReference type="EMBL" id="JAD91969.1"/>
    </source>
</evidence>
<dbReference type="EMBL" id="GBRH01205926">
    <property type="protein sequence ID" value="JAD91969.1"/>
    <property type="molecule type" value="Transcribed_RNA"/>
</dbReference>
<accession>A0A0A9DTQ2</accession>
<dbReference type="AlphaFoldDB" id="A0A0A9DTQ2"/>
<organism evidence="1">
    <name type="scientific">Arundo donax</name>
    <name type="common">Giant reed</name>
    <name type="synonym">Donax arundinaceus</name>
    <dbReference type="NCBI Taxonomy" id="35708"/>
    <lineage>
        <taxon>Eukaryota</taxon>
        <taxon>Viridiplantae</taxon>
        <taxon>Streptophyta</taxon>
        <taxon>Embryophyta</taxon>
        <taxon>Tracheophyta</taxon>
        <taxon>Spermatophyta</taxon>
        <taxon>Magnoliopsida</taxon>
        <taxon>Liliopsida</taxon>
        <taxon>Poales</taxon>
        <taxon>Poaceae</taxon>
        <taxon>PACMAD clade</taxon>
        <taxon>Arundinoideae</taxon>
        <taxon>Arundineae</taxon>
        <taxon>Arundo</taxon>
    </lineage>
</organism>
<reference evidence="1" key="2">
    <citation type="journal article" date="2015" name="Data Brief">
        <title>Shoot transcriptome of the giant reed, Arundo donax.</title>
        <authorList>
            <person name="Barrero R.A."/>
            <person name="Guerrero F.D."/>
            <person name="Moolhuijzen P."/>
            <person name="Goolsby J.A."/>
            <person name="Tidwell J."/>
            <person name="Bellgard S.E."/>
            <person name="Bellgard M.I."/>
        </authorList>
    </citation>
    <scope>NUCLEOTIDE SEQUENCE</scope>
    <source>
        <tissue evidence="1">Shoot tissue taken approximately 20 cm above the soil surface</tissue>
    </source>
</reference>
<reference evidence="1" key="1">
    <citation type="submission" date="2014-09" db="EMBL/GenBank/DDBJ databases">
        <authorList>
            <person name="Magalhaes I.L.F."/>
            <person name="Oliveira U."/>
            <person name="Santos F.R."/>
            <person name="Vidigal T.H.D.A."/>
            <person name="Brescovit A.D."/>
            <person name="Santos A.J."/>
        </authorList>
    </citation>
    <scope>NUCLEOTIDE SEQUENCE</scope>
    <source>
        <tissue evidence="1">Shoot tissue taken approximately 20 cm above the soil surface</tissue>
    </source>
</reference>
<protein>
    <submittedName>
        <fullName evidence="1">Uncharacterized protein</fullName>
    </submittedName>
</protein>
<name>A0A0A9DTQ2_ARUDO</name>
<sequence>MPEQQSTEGEINQLCCCNNPNILARLLPPLVDWQEQYWLPLDAKITSYHFTRKP</sequence>
<proteinExistence type="predicted"/>